<dbReference type="EMBL" id="QETB01000001">
    <property type="protein sequence ID" value="PWF26865.1"/>
    <property type="molecule type" value="Genomic_DNA"/>
</dbReference>
<protein>
    <submittedName>
        <fullName evidence="1">Uncharacterized protein</fullName>
    </submittedName>
</protein>
<evidence type="ECO:0000313" key="1">
    <source>
        <dbReference type="EMBL" id="PWF26865.1"/>
    </source>
</evidence>
<reference evidence="2" key="1">
    <citation type="submission" date="2018-05" db="EMBL/GenBank/DDBJ databases">
        <authorList>
            <person name="Li Y."/>
        </authorList>
    </citation>
    <scope>NUCLEOTIDE SEQUENCE [LARGE SCALE GENOMIC DNA]</scope>
    <source>
        <strain evidence="2">sk1b4</strain>
    </source>
</reference>
<gene>
    <name evidence="1" type="ORF">DD236_00095</name>
</gene>
<dbReference type="Proteomes" id="UP000245283">
    <property type="component" value="Unassembled WGS sequence"/>
</dbReference>
<keyword evidence="2" id="KW-1185">Reference proteome</keyword>
<organism evidence="1 2">
    <name type="scientific">Ancrocorticia populi</name>
    <dbReference type="NCBI Taxonomy" id="2175228"/>
    <lineage>
        <taxon>Bacteria</taxon>
        <taxon>Bacillati</taxon>
        <taxon>Actinomycetota</taxon>
        <taxon>Actinomycetes</taxon>
        <taxon>Actinomycetales</taxon>
        <taxon>Actinomycetaceae</taxon>
        <taxon>Ancrocorticia</taxon>
    </lineage>
</organism>
<name>A0A2V1K8S3_9ACTO</name>
<dbReference type="OrthoDB" id="8858560at2"/>
<dbReference type="AlphaFoldDB" id="A0A2V1K8S3"/>
<comment type="caution">
    <text evidence="1">The sequence shown here is derived from an EMBL/GenBank/DDBJ whole genome shotgun (WGS) entry which is preliminary data.</text>
</comment>
<evidence type="ECO:0000313" key="2">
    <source>
        <dbReference type="Proteomes" id="UP000245283"/>
    </source>
</evidence>
<accession>A0A2V1K8S3</accession>
<sequence>MAARTASTKTQAWKFFDRIVERASRGGSYSNPWHATENSQMEYLPDFRTLSLLLGVPLYLSAPITTGVPALALDVWIAYELRRAGFSPDSVWPRDAAPRVLPGPVAALLESLPHHERRELTKRIVSGSPTGVAPSQALILGKNYRKQVDVVMSHWSTGPELLVSTKRMDSSFAKNAQNRIEEAYGDAKNLRLRHPMAGLGFLFGIRSTAFTDEPRSAEFIADLLMKLAQEEDAYNVTCMLPIEYSSDAAPAPTGPDAPVIHIVEDAPADDPKPLALFPESTENSGEAHVPERVMWQDSLAFGDDGQVDEVLADLPGVGIREDLVPPELRSGQFFDRLVRHVLAATPTTLHETARDRLKVAQYGS</sequence>
<dbReference type="RefSeq" id="WP_109092367.1">
    <property type="nucleotide sequence ID" value="NZ_QETB01000001.1"/>
</dbReference>
<proteinExistence type="predicted"/>